<dbReference type="EMBL" id="CP015772">
    <property type="protein sequence ID" value="ANH81011.1"/>
    <property type="molecule type" value="Genomic_DNA"/>
</dbReference>
<dbReference type="Pfam" id="PF12146">
    <property type="entry name" value="Hydrolase_4"/>
    <property type="match status" value="1"/>
</dbReference>
<dbReference type="Proteomes" id="UP000077667">
    <property type="component" value="Chromosome"/>
</dbReference>
<dbReference type="OrthoDB" id="9785847at2"/>
<evidence type="ECO:0000313" key="2">
    <source>
        <dbReference type="EMBL" id="ANH81011.1"/>
    </source>
</evidence>
<proteinExistence type="predicted"/>
<dbReference type="InterPro" id="IPR029058">
    <property type="entry name" value="AB_hydrolase_fold"/>
</dbReference>
<sequence>MKLQHFIKGALKARLRVTAVFSERRAGNRAFKIFCTPLGKGSYGITPVMSSAEVLRLSFNNVPLRGYRWNKNASKKLLIAHGFRSHTQRFEHLVPALTAKGYEIIAFDAPAHGLSGGKQINAIDYTAVIRRIQKEYGPFSSYIGHSFGGLALALSIAELPENKNLRMVLFAPATNTDELARTFLKEMGIKNEKVRSHFYKNVQLLSGGKNLDWFSVKRCVGNIQSGILWIQDKTDPVIAAAGAVEIQQMNYPNIEFVFTDGLGHSKIYRDPAVLDQVFRFL</sequence>
<gene>
    <name evidence="2" type="ORF">A8C56_08495</name>
</gene>
<dbReference type="SUPFAM" id="SSF53474">
    <property type="entry name" value="alpha/beta-Hydrolases"/>
    <property type="match status" value="1"/>
</dbReference>
<evidence type="ECO:0000259" key="1">
    <source>
        <dbReference type="Pfam" id="PF12146"/>
    </source>
</evidence>
<dbReference type="PANTHER" id="PTHR11614">
    <property type="entry name" value="PHOSPHOLIPASE-RELATED"/>
    <property type="match status" value="1"/>
</dbReference>
<organism evidence="2 3">
    <name type="scientific">Niabella ginsenosidivorans</name>
    <dbReference type="NCBI Taxonomy" id="1176587"/>
    <lineage>
        <taxon>Bacteria</taxon>
        <taxon>Pseudomonadati</taxon>
        <taxon>Bacteroidota</taxon>
        <taxon>Chitinophagia</taxon>
        <taxon>Chitinophagales</taxon>
        <taxon>Chitinophagaceae</taxon>
        <taxon>Niabella</taxon>
    </lineage>
</organism>
<dbReference type="STRING" id="1176587.A8C56_08495"/>
<evidence type="ECO:0000313" key="3">
    <source>
        <dbReference type="Proteomes" id="UP000077667"/>
    </source>
</evidence>
<dbReference type="InterPro" id="IPR051044">
    <property type="entry name" value="MAG_DAG_Lipase"/>
</dbReference>
<feature type="domain" description="Serine aminopeptidase S33" evidence="1">
    <location>
        <begin position="73"/>
        <end position="213"/>
    </location>
</feature>
<accession>A0A1A9I2T8</accession>
<dbReference type="AlphaFoldDB" id="A0A1A9I2T8"/>
<name>A0A1A9I2T8_9BACT</name>
<dbReference type="InterPro" id="IPR022742">
    <property type="entry name" value="Hydrolase_4"/>
</dbReference>
<keyword evidence="3" id="KW-1185">Reference proteome</keyword>
<reference evidence="2 3" key="1">
    <citation type="submission" date="2016-05" db="EMBL/GenBank/DDBJ databases">
        <title>Niabella ginsenosidivorans BS26 whole genome sequencing.</title>
        <authorList>
            <person name="Im W.T."/>
            <person name="Siddiqi M.Z."/>
        </authorList>
    </citation>
    <scope>NUCLEOTIDE SEQUENCE [LARGE SCALE GENOMIC DNA]</scope>
    <source>
        <strain evidence="2 3">BS26</strain>
    </source>
</reference>
<dbReference type="Gene3D" id="3.40.50.1820">
    <property type="entry name" value="alpha/beta hydrolase"/>
    <property type="match status" value="1"/>
</dbReference>
<dbReference type="RefSeq" id="WP_067754497.1">
    <property type="nucleotide sequence ID" value="NZ_CP015772.1"/>
</dbReference>
<dbReference type="KEGG" id="nia:A8C56_08495"/>
<protein>
    <recommendedName>
        <fullName evidence="1">Serine aminopeptidase S33 domain-containing protein</fullName>
    </recommendedName>
</protein>